<evidence type="ECO:0000256" key="5">
    <source>
        <dbReference type="ARBA" id="ARBA00022768"/>
    </source>
</evidence>
<evidence type="ECO:0000256" key="8">
    <source>
        <dbReference type="HAMAP-Rule" id="MF_00141"/>
    </source>
</evidence>
<evidence type="ECO:0000256" key="3">
    <source>
        <dbReference type="ARBA" id="ARBA00009479"/>
    </source>
</evidence>
<dbReference type="Pfam" id="PF08207">
    <property type="entry name" value="EFP_N"/>
    <property type="match status" value="1"/>
</dbReference>
<dbReference type="PANTHER" id="PTHR30053:SF12">
    <property type="entry name" value="ELONGATION FACTOR P (EF-P) FAMILY PROTEIN"/>
    <property type="match status" value="1"/>
</dbReference>
<protein>
    <recommendedName>
        <fullName evidence="8 9">Elongation factor P</fullName>
        <shortName evidence="8">EF-P</shortName>
    </recommendedName>
</protein>
<dbReference type="RefSeq" id="WP_061917703.1">
    <property type="nucleotide sequence ID" value="NZ_DF967971.1"/>
</dbReference>
<evidence type="ECO:0000256" key="1">
    <source>
        <dbReference type="ARBA" id="ARBA00004496"/>
    </source>
</evidence>
<evidence type="ECO:0000313" key="14">
    <source>
        <dbReference type="Proteomes" id="UP000050514"/>
    </source>
</evidence>
<dbReference type="SUPFAM" id="SSF50104">
    <property type="entry name" value="Translation proteins SH3-like domain"/>
    <property type="match status" value="1"/>
</dbReference>
<dbReference type="SMART" id="SM00841">
    <property type="entry name" value="Elong-fact-P_C"/>
    <property type="match status" value="1"/>
</dbReference>
<keyword evidence="5 8" id="KW-0251">Elongation factor</keyword>
<name>A0A0P6X2M5_9CHLR</name>
<dbReference type="GO" id="GO:0043043">
    <property type="term" value="P:peptide biosynthetic process"/>
    <property type="evidence" value="ECO:0007669"/>
    <property type="project" value="InterPro"/>
</dbReference>
<accession>A0A0P6X2M5</accession>
<evidence type="ECO:0000259" key="12">
    <source>
        <dbReference type="SMART" id="SM01185"/>
    </source>
</evidence>
<organism evidence="13 14">
    <name type="scientific">Bellilinea caldifistulae</name>
    <dbReference type="NCBI Taxonomy" id="360411"/>
    <lineage>
        <taxon>Bacteria</taxon>
        <taxon>Bacillati</taxon>
        <taxon>Chloroflexota</taxon>
        <taxon>Anaerolineae</taxon>
        <taxon>Anaerolineales</taxon>
        <taxon>Anaerolineaceae</taxon>
        <taxon>Bellilinea</taxon>
    </lineage>
</organism>
<comment type="similarity">
    <text evidence="3 8 10">Belongs to the elongation factor P family.</text>
</comment>
<evidence type="ECO:0000256" key="6">
    <source>
        <dbReference type="ARBA" id="ARBA00022917"/>
    </source>
</evidence>
<dbReference type="NCBIfam" id="NF001810">
    <property type="entry name" value="PRK00529.1"/>
    <property type="match status" value="1"/>
</dbReference>
<comment type="function">
    <text evidence="7 8">Involved in peptide bond synthesis. Stimulates efficient translation and peptide-bond synthesis on native or reconstituted 70S ribosomes in vitro. Probably functions indirectly by altering the affinity of the ribosome for aminoacyl-tRNA, thus increasing their reactivity as acceptors for peptidyl transferase.</text>
</comment>
<dbReference type="PANTHER" id="PTHR30053">
    <property type="entry name" value="ELONGATION FACTOR P"/>
    <property type="match status" value="1"/>
</dbReference>
<dbReference type="EMBL" id="LGHJ01000019">
    <property type="protein sequence ID" value="KPL73915.1"/>
    <property type="molecule type" value="Genomic_DNA"/>
</dbReference>
<dbReference type="AlphaFoldDB" id="A0A0P6X2M5"/>
<sequence length="186" mass="21001">MIDVNDLRKGVTFELDGNLYKVLEYSHHKPGRGNATIRIKARNLRTGATLEKTFTSGDRVPEARLEYHNAQYLYNDGEIYYFMDTETFEQYPIRAEILGDSAGYLKEEMPVKLTFYGSEALDVELPTTVDLKVTYAEIAVRGDTATGVTKTVTVETGIQVQVPNFVEEGDIIRVDTRTGTYVTRVQ</sequence>
<dbReference type="InterPro" id="IPR020599">
    <property type="entry name" value="Transl_elong_fac_P/YeiP"/>
</dbReference>
<dbReference type="UniPathway" id="UPA00345"/>
<dbReference type="Gene3D" id="2.40.50.140">
    <property type="entry name" value="Nucleic acid-binding proteins"/>
    <property type="match status" value="2"/>
</dbReference>
<dbReference type="GO" id="GO:0003746">
    <property type="term" value="F:translation elongation factor activity"/>
    <property type="evidence" value="ECO:0007669"/>
    <property type="project" value="UniProtKB-UniRule"/>
</dbReference>
<keyword evidence="6 8" id="KW-0648">Protein biosynthesis</keyword>
<dbReference type="Pfam" id="PF01132">
    <property type="entry name" value="EFP"/>
    <property type="match status" value="1"/>
</dbReference>
<dbReference type="FunFam" id="2.40.50.140:FF:000004">
    <property type="entry name" value="Elongation factor P"/>
    <property type="match status" value="1"/>
</dbReference>
<dbReference type="CDD" id="cd04470">
    <property type="entry name" value="S1_EF-P_repeat_1"/>
    <property type="match status" value="1"/>
</dbReference>
<dbReference type="InterPro" id="IPR014722">
    <property type="entry name" value="Rib_uL2_dom2"/>
</dbReference>
<dbReference type="SUPFAM" id="SSF50249">
    <property type="entry name" value="Nucleic acid-binding proteins"/>
    <property type="match status" value="2"/>
</dbReference>
<dbReference type="Proteomes" id="UP000050514">
    <property type="component" value="Unassembled WGS sequence"/>
</dbReference>
<evidence type="ECO:0000256" key="10">
    <source>
        <dbReference type="RuleBase" id="RU004389"/>
    </source>
</evidence>
<dbReference type="InterPro" id="IPR015365">
    <property type="entry name" value="Elong-fact-P_C"/>
</dbReference>
<dbReference type="InterPro" id="IPR012340">
    <property type="entry name" value="NA-bd_OB-fold"/>
</dbReference>
<evidence type="ECO:0000313" key="13">
    <source>
        <dbReference type="EMBL" id="KPL73915.1"/>
    </source>
</evidence>
<dbReference type="InterPro" id="IPR013185">
    <property type="entry name" value="Transl_elong_KOW-like"/>
</dbReference>
<proteinExistence type="inferred from homology"/>
<dbReference type="Pfam" id="PF09285">
    <property type="entry name" value="Elong-fact-P_C"/>
    <property type="match status" value="1"/>
</dbReference>
<gene>
    <name evidence="8" type="primary">efp</name>
    <name evidence="13" type="ORF">AC812_14140</name>
</gene>
<comment type="subcellular location">
    <subcellularLocation>
        <location evidence="1 8">Cytoplasm</location>
    </subcellularLocation>
</comment>
<evidence type="ECO:0000259" key="11">
    <source>
        <dbReference type="SMART" id="SM00841"/>
    </source>
</evidence>
<feature type="domain" description="Translation elongation factor P/YeiP central" evidence="12">
    <location>
        <begin position="67"/>
        <end position="121"/>
    </location>
</feature>
<evidence type="ECO:0000256" key="2">
    <source>
        <dbReference type="ARBA" id="ARBA00004815"/>
    </source>
</evidence>
<dbReference type="InterPro" id="IPR001059">
    <property type="entry name" value="Transl_elong_P/YeiP_cen"/>
</dbReference>
<dbReference type="STRING" id="360411.AC812_14140"/>
<dbReference type="InterPro" id="IPR008991">
    <property type="entry name" value="Translation_prot_SH3-like_sf"/>
</dbReference>
<dbReference type="NCBIfam" id="TIGR00038">
    <property type="entry name" value="efp"/>
    <property type="match status" value="1"/>
</dbReference>
<dbReference type="FunFam" id="2.40.50.140:FF:000009">
    <property type="entry name" value="Elongation factor P"/>
    <property type="match status" value="1"/>
</dbReference>
<dbReference type="InterPro" id="IPR011768">
    <property type="entry name" value="Transl_elongation_fac_P"/>
</dbReference>
<dbReference type="Gene3D" id="2.30.30.30">
    <property type="match status" value="1"/>
</dbReference>
<comment type="pathway">
    <text evidence="2 8">Protein biosynthesis; polypeptide chain elongation.</text>
</comment>
<dbReference type="OrthoDB" id="9801844at2"/>
<reference evidence="13 14" key="1">
    <citation type="submission" date="2015-07" db="EMBL/GenBank/DDBJ databases">
        <title>Draft genome of Bellilinea caldifistulae DSM 17877.</title>
        <authorList>
            <person name="Hemp J."/>
            <person name="Ward L.M."/>
            <person name="Pace L.A."/>
            <person name="Fischer W.W."/>
        </authorList>
    </citation>
    <scope>NUCLEOTIDE SEQUENCE [LARGE SCALE GENOMIC DNA]</scope>
    <source>
        <strain evidence="13 14">GOMI-1</strain>
    </source>
</reference>
<dbReference type="HAMAP" id="MF_00141">
    <property type="entry name" value="EF_P"/>
    <property type="match status" value="1"/>
</dbReference>
<dbReference type="FunFam" id="2.30.30.30:FF:000003">
    <property type="entry name" value="Elongation factor P"/>
    <property type="match status" value="1"/>
</dbReference>
<dbReference type="PROSITE" id="PS01275">
    <property type="entry name" value="EFP"/>
    <property type="match status" value="1"/>
</dbReference>
<evidence type="ECO:0000256" key="7">
    <source>
        <dbReference type="ARBA" id="ARBA00025469"/>
    </source>
</evidence>
<dbReference type="CDD" id="cd05794">
    <property type="entry name" value="S1_EF-P_repeat_2"/>
    <property type="match status" value="1"/>
</dbReference>
<feature type="domain" description="Elongation factor P C-terminal" evidence="11">
    <location>
        <begin position="129"/>
        <end position="184"/>
    </location>
</feature>
<evidence type="ECO:0000256" key="9">
    <source>
        <dbReference type="NCBIfam" id="TIGR00038"/>
    </source>
</evidence>
<keyword evidence="14" id="KW-1185">Reference proteome</keyword>
<evidence type="ECO:0000256" key="4">
    <source>
        <dbReference type="ARBA" id="ARBA00022490"/>
    </source>
</evidence>
<dbReference type="PIRSF" id="PIRSF005901">
    <property type="entry name" value="EF-P"/>
    <property type="match status" value="1"/>
</dbReference>
<keyword evidence="4 8" id="KW-0963">Cytoplasm</keyword>
<dbReference type="SMART" id="SM01185">
    <property type="entry name" value="EFP"/>
    <property type="match status" value="1"/>
</dbReference>
<comment type="caution">
    <text evidence="13">The sequence shown here is derived from an EMBL/GenBank/DDBJ whole genome shotgun (WGS) entry which is preliminary data.</text>
</comment>
<dbReference type="InterPro" id="IPR013852">
    <property type="entry name" value="Transl_elong_P/YeiP_CS"/>
</dbReference>
<dbReference type="GO" id="GO:0005829">
    <property type="term" value="C:cytosol"/>
    <property type="evidence" value="ECO:0007669"/>
    <property type="project" value="UniProtKB-ARBA"/>
</dbReference>